<name>A0A2P9HKT5_9HYPH</name>
<dbReference type="RefSeq" id="WP_181376072.1">
    <property type="nucleotide sequence ID" value="NZ_OOFM01000005.1"/>
</dbReference>
<accession>A0A2P9HKT5</accession>
<reference evidence="2" key="1">
    <citation type="submission" date="2017-12" db="EMBL/GenBank/DDBJ databases">
        <authorList>
            <person name="Diaz M."/>
        </authorList>
    </citation>
    <scope>NUCLEOTIDE SEQUENCE [LARGE SCALE GENOMIC DNA]</scope>
    <source>
        <strain evidence="2">FI11154</strain>
    </source>
</reference>
<sequence>MNNEQIAWAARHDWFVADLGNGTVLVLDCYRVNGAPHEAEITFADFRALRVWAGY</sequence>
<dbReference type="EMBL" id="OOFM01000005">
    <property type="protein sequence ID" value="SPL64420.1"/>
    <property type="molecule type" value="Genomic_DNA"/>
</dbReference>
<evidence type="ECO:0000313" key="2">
    <source>
        <dbReference type="Proteomes" id="UP000246073"/>
    </source>
</evidence>
<dbReference type="AlphaFoldDB" id="A0A2P9HKT5"/>
<organism evidence="1 2">
    <name type="scientific">Ochrobactrum soli</name>
    <dbReference type="NCBI Taxonomy" id="2448455"/>
    <lineage>
        <taxon>Bacteria</taxon>
        <taxon>Pseudomonadati</taxon>
        <taxon>Pseudomonadota</taxon>
        <taxon>Alphaproteobacteria</taxon>
        <taxon>Hyphomicrobiales</taxon>
        <taxon>Brucellaceae</taxon>
        <taxon>Brucella/Ochrobactrum group</taxon>
        <taxon>Ochrobactrum</taxon>
    </lineage>
</organism>
<proteinExistence type="predicted"/>
<evidence type="ECO:0000313" key="1">
    <source>
        <dbReference type="EMBL" id="SPL64420.1"/>
    </source>
</evidence>
<protein>
    <submittedName>
        <fullName evidence="1">Uncharacterized protein</fullName>
    </submittedName>
</protein>
<dbReference type="Proteomes" id="UP000246073">
    <property type="component" value="Unassembled WGS sequence"/>
</dbReference>
<gene>
    <name evidence="1" type="ORF">OHAE_287</name>
</gene>